<name>A0AAE4V5J8_9NOCA</name>
<proteinExistence type="predicted"/>
<dbReference type="EMBL" id="JAWLUP010000216">
    <property type="protein sequence ID" value="MDV7268795.1"/>
    <property type="molecule type" value="Genomic_DNA"/>
</dbReference>
<organism evidence="1 2">
    <name type="scientific">Rhodococcus oxybenzonivorans</name>
    <dbReference type="NCBI Taxonomy" id="1990687"/>
    <lineage>
        <taxon>Bacteria</taxon>
        <taxon>Bacillati</taxon>
        <taxon>Actinomycetota</taxon>
        <taxon>Actinomycetes</taxon>
        <taxon>Mycobacteriales</taxon>
        <taxon>Nocardiaceae</taxon>
        <taxon>Rhodococcus</taxon>
    </lineage>
</organism>
<protein>
    <submittedName>
        <fullName evidence="1">3-(3-hydroxyphenyl)propionate hydroxylase</fullName>
    </submittedName>
</protein>
<feature type="non-terminal residue" evidence="1">
    <location>
        <position position="1"/>
    </location>
</feature>
<reference evidence="1" key="1">
    <citation type="submission" date="2023-10" db="EMBL/GenBank/DDBJ databases">
        <title>Development of a sustainable strategy for remediation of hydrocarbon-contaminated territories based on the waste exchange concept.</title>
        <authorList>
            <person name="Krivoruchko A."/>
        </authorList>
    </citation>
    <scope>NUCLEOTIDE SEQUENCE</scope>
    <source>
        <strain evidence="1">IEGM 68</strain>
    </source>
</reference>
<comment type="caution">
    <text evidence="1">The sequence shown here is derived from an EMBL/GenBank/DDBJ whole genome shotgun (WGS) entry which is preliminary data.</text>
</comment>
<evidence type="ECO:0000313" key="2">
    <source>
        <dbReference type="Proteomes" id="UP001185863"/>
    </source>
</evidence>
<sequence length="74" mass="7963">FLLVTTIEPSAGQRYEIERRGAVVVPAPPGSDLGRWLADGHATAAIVRPDRTVMQTGRSLAALYTGIPAFRSRT</sequence>
<dbReference type="Proteomes" id="UP001185863">
    <property type="component" value="Unassembled WGS sequence"/>
</dbReference>
<evidence type="ECO:0000313" key="1">
    <source>
        <dbReference type="EMBL" id="MDV7268795.1"/>
    </source>
</evidence>
<accession>A0AAE4V5J8</accession>
<dbReference type="AlphaFoldDB" id="A0AAE4V5J8"/>
<gene>
    <name evidence="1" type="ORF">R4315_30220</name>
</gene>